<accession>A0A1G2HMM7</accession>
<feature type="transmembrane region" description="Helical" evidence="1">
    <location>
        <begin position="14"/>
        <end position="38"/>
    </location>
</feature>
<organism evidence="2 3">
    <name type="scientific">Candidatus Staskawiczbacteria bacterium RIFCSPHIGHO2_01_FULL_39_25</name>
    <dbReference type="NCBI Taxonomy" id="1802202"/>
    <lineage>
        <taxon>Bacteria</taxon>
        <taxon>Candidatus Staskawicziibacteriota</taxon>
    </lineage>
</organism>
<keyword evidence="1" id="KW-1133">Transmembrane helix</keyword>
<evidence type="ECO:0000313" key="2">
    <source>
        <dbReference type="EMBL" id="OGZ63782.1"/>
    </source>
</evidence>
<keyword evidence="1" id="KW-0812">Transmembrane</keyword>
<protein>
    <recommendedName>
        <fullName evidence="4">Type 4 fimbrial biogenesis protein PilX N-terminal domain-containing protein</fullName>
    </recommendedName>
</protein>
<keyword evidence="1" id="KW-0472">Membrane</keyword>
<dbReference type="AlphaFoldDB" id="A0A1G2HMM7"/>
<evidence type="ECO:0000313" key="3">
    <source>
        <dbReference type="Proteomes" id="UP000176855"/>
    </source>
</evidence>
<name>A0A1G2HMM7_9BACT</name>
<dbReference type="STRING" id="1802202.A2730_00635"/>
<evidence type="ECO:0008006" key="4">
    <source>
        <dbReference type="Google" id="ProtNLM"/>
    </source>
</evidence>
<proteinExistence type="predicted"/>
<reference evidence="2 3" key="1">
    <citation type="journal article" date="2016" name="Nat. Commun.">
        <title>Thousands of microbial genomes shed light on interconnected biogeochemical processes in an aquifer system.</title>
        <authorList>
            <person name="Anantharaman K."/>
            <person name="Brown C.T."/>
            <person name="Hug L.A."/>
            <person name="Sharon I."/>
            <person name="Castelle C.J."/>
            <person name="Probst A.J."/>
            <person name="Thomas B.C."/>
            <person name="Singh A."/>
            <person name="Wilkins M.J."/>
            <person name="Karaoz U."/>
            <person name="Brodie E.L."/>
            <person name="Williams K.H."/>
            <person name="Hubbard S.S."/>
            <person name="Banfield J.F."/>
        </authorList>
    </citation>
    <scope>NUCLEOTIDE SEQUENCE [LARGE SCALE GENOMIC DNA]</scope>
</reference>
<dbReference type="Proteomes" id="UP000176855">
    <property type="component" value="Unassembled WGS sequence"/>
</dbReference>
<evidence type="ECO:0000256" key="1">
    <source>
        <dbReference type="SAM" id="Phobius"/>
    </source>
</evidence>
<dbReference type="EMBL" id="MHOO01000011">
    <property type="protein sequence ID" value="OGZ63782.1"/>
    <property type="molecule type" value="Genomic_DNA"/>
</dbReference>
<comment type="caution">
    <text evidence="2">The sequence shown here is derived from an EMBL/GenBank/DDBJ whole genome shotgun (WGS) entry which is preliminary data.</text>
</comment>
<sequence length="162" mass="17470">MCNKSMLNHHQRGVSLVVTFLIMTIMLSIVLSVSIILVSQIKVIRNIGSSVSAFYAAETGNEKTLYFDRKQVPPGGNRGLCNLCNACTSDDCMGCTAVPTGPHGCDTDSCLNCRVIYVSVFDGRSYLVDANVEVKSGSNVFTVNSRGLYKDTARALEISSSD</sequence>
<gene>
    <name evidence="2" type="ORF">A2730_00635</name>
</gene>